<dbReference type="PANTHER" id="PTHR12496">
    <property type="entry name" value="CGI-41 METHYLTRANSFERASE"/>
    <property type="match status" value="1"/>
</dbReference>
<accession>A0A7I8W443</accession>
<name>A0A7I8W443_9ANNE</name>
<dbReference type="Gene3D" id="3.40.50.150">
    <property type="entry name" value="Vaccinia Virus protein VP39"/>
    <property type="match status" value="1"/>
</dbReference>
<gene>
    <name evidence="2" type="ORF">DGYR_LOCUS11003</name>
</gene>
<dbReference type="EMBL" id="CAJFCJ010000019">
    <property type="protein sequence ID" value="CAD5123316.1"/>
    <property type="molecule type" value="Genomic_DNA"/>
</dbReference>
<dbReference type="Pfam" id="PF13679">
    <property type="entry name" value="Methyltransf_32"/>
    <property type="match status" value="1"/>
</dbReference>
<comment type="caution">
    <text evidence="2">The sequence shown here is derived from an EMBL/GenBank/DDBJ whole genome shotgun (WGS) entry which is preliminary data.</text>
</comment>
<evidence type="ECO:0000259" key="1">
    <source>
        <dbReference type="Pfam" id="PF13679"/>
    </source>
</evidence>
<reference evidence="2 3" key="1">
    <citation type="submission" date="2020-08" db="EMBL/GenBank/DDBJ databases">
        <authorList>
            <person name="Hejnol A."/>
        </authorList>
    </citation>
    <scope>NUCLEOTIDE SEQUENCE [LARGE SCALE GENOMIC DNA]</scope>
</reference>
<organism evidence="2 3">
    <name type="scientific">Dimorphilus gyrociliatus</name>
    <dbReference type="NCBI Taxonomy" id="2664684"/>
    <lineage>
        <taxon>Eukaryota</taxon>
        <taxon>Metazoa</taxon>
        <taxon>Spiralia</taxon>
        <taxon>Lophotrochozoa</taxon>
        <taxon>Annelida</taxon>
        <taxon>Polychaeta</taxon>
        <taxon>Polychaeta incertae sedis</taxon>
        <taxon>Dinophilidae</taxon>
        <taxon>Dimorphilus</taxon>
    </lineage>
</organism>
<dbReference type="InterPro" id="IPR025714">
    <property type="entry name" value="Methyltranfer_dom"/>
</dbReference>
<evidence type="ECO:0000313" key="3">
    <source>
        <dbReference type="Proteomes" id="UP000549394"/>
    </source>
</evidence>
<feature type="domain" description="Methyltransferase" evidence="1">
    <location>
        <begin position="69"/>
        <end position="205"/>
    </location>
</feature>
<protein>
    <submittedName>
        <fullName evidence="2">DgyrCDS11674</fullName>
    </submittedName>
</protein>
<sequence length="379" mass="43890">MNKEWGDVFRNMTLKELNELPFLKEFPDHFPNSLKHFIQSCEQMSLNRSQEITESTEIPLEMRRNISAKKLHEISNMATVVSSLYNKNDCDLVIDIGAGLGYVSELLSKVYNIPVVTLEGNESHAEKAAKKLESSKIKVYTLRIDDSQLVREKLKNIIEENNSNNTCVIGLHCCGDLTVNILRLCSQINVSLVCLVSCCYHRMSKWPMSSKLTSIFKGPLSLYGLRLGAQETRIRWLNQTENDHETHVRNVLYRAVLELFLKNKGMETLKKTKRRLVRREERLSFAHYIDDVINRTEFSSLWKEEITQLYRECEEAENMIEPITCLQVMLQSVIETLILIDRVYFLKENGSYDVNLLNVFDDKISPRNVAIVMEAKKML</sequence>
<dbReference type="Proteomes" id="UP000549394">
    <property type="component" value="Unassembled WGS sequence"/>
</dbReference>
<dbReference type="AlphaFoldDB" id="A0A7I8W443"/>
<evidence type="ECO:0000313" key="2">
    <source>
        <dbReference type="EMBL" id="CAD5123316.1"/>
    </source>
</evidence>
<dbReference type="SUPFAM" id="SSF53335">
    <property type="entry name" value="S-adenosyl-L-methionine-dependent methyltransferases"/>
    <property type="match status" value="1"/>
</dbReference>
<dbReference type="OrthoDB" id="10258156at2759"/>
<dbReference type="PANTHER" id="PTHR12496:SF0">
    <property type="entry name" value="METHYLTRANSFERASE DOMAIN-CONTAINING PROTEIN"/>
    <property type="match status" value="1"/>
</dbReference>
<dbReference type="InterPro" id="IPR052220">
    <property type="entry name" value="METTL25"/>
</dbReference>
<dbReference type="InterPro" id="IPR029063">
    <property type="entry name" value="SAM-dependent_MTases_sf"/>
</dbReference>
<proteinExistence type="predicted"/>
<keyword evidence="3" id="KW-1185">Reference proteome</keyword>